<comment type="caution">
    <text evidence="11">The sequence shown here is derived from an EMBL/GenBank/DDBJ whole genome shotgun (WGS) entry which is preliminary data.</text>
</comment>
<dbReference type="PROSITE" id="PS00677">
    <property type="entry name" value="DAO"/>
    <property type="match status" value="1"/>
</dbReference>
<reference evidence="11 12" key="1">
    <citation type="submission" date="2017-12" db="EMBL/GenBank/DDBJ databases">
        <authorList>
            <person name="Hurst M.R.H."/>
        </authorList>
    </citation>
    <scope>NUCLEOTIDE SEQUENCE [LARGE SCALE GENOMIC DNA]</scope>
    <source>
        <strain evidence="11 12">SY-3-19</strain>
    </source>
</reference>
<evidence type="ECO:0000256" key="9">
    <source>
        <dbReference type="SAM" id="MobiDB-lite"/>
    </source>
</evidence>
<comment type="cofactor">
    <cofactor evidence="1">
        <name>FAD</name>
        <dbReference type="ChEBI" id="CHEBI:57692"/>
    </cofactor>
</comment>
<dbReference type="EMBL" id="PJCH01000005">
    <property type="protein sequence ID" value="PQA88655.1"/>
    <property type="molecule type" value="Genomic_DNA"/>
</dbReference>
<evidence type="ECO:0000256" key="2">
    <source>
        <dbReference type="ARBA" id="ARBA00006730"/>
    </source>
</evidence>
<evidence type="ECO:0000256" key="8">
    <source>
        <dbReference type="ARBA" id="ARBA00049547"/>
    </source>
</evidence>
<gene>
    <name evidence="11" type="ORF">CW354_10275</name>
</gene>
<dbReference type="SUPFAM" id="SSF51971">
    <property type="entry name" value="Nucleotide-binding domain"/>
    <property type="match status" value="2"/>
</dbReference>
<dbReference type="GO" id="GO:0005737">
    <property type="term" value="C:cytoplasm"/>
    <property type="evidence" value="ECO:0007669"/>
    <property type="project" value="TreeGrafter"/>
</dbReference>
<dbReference type="GO" id="GO:0071949">
    <property type="term" value="F:FAD binding"/>
    <property type="evidence" value="ECO:0007669"/>
    <property type="project" value="InterPro"/>
</dbReference>
<sequence>MDDCQRVPNWVLAAATPVSNLETSYKEQLIGRLADRRNGERLGERGAHGGFRIIDGQHIDNLARIPVHKQGEAGRAFKARIDFRQPFGARLLRNVVTLAEGEIELDEFHRLVGEIGDHFRQPRLKDLAGRAPGRRKGGGDQFRLAVEPVFGAGRGRPPRKSEKQRAGGKNGRENESFDLVHDAHHRRRAWRAPDGSPHERGSLRACAGREKMAEGDSHQGVSTMIARRQFLTAAALTPALASFPARAADDHARPFDAPYAPVLSQPSREIRTVVGLRPYRPSGFRLEHEKFGRRDVIHNYGHGGCGVTLSWGCAQLAVELAASIDRKRAAVIGAGVNGLTTALLLLRRGYEVSVYGAALPPYTTSNIAGAYWHPTTLYDGRDAISDNFARQFVRAARIAQRKFQHLANDPAYGVYYMRYLGLREEPPLKERTPYLEGDDLYAGLAVETAPEKYFGYGYVERHHAIMIDPDIYLRALMRAVENAGGRIVRKSFETAGDVFDLKEKLIFNCTGLGAKALFGDEAMEPARGQLTMLLPQPEVDYGYVSASPETGLLYMFPRKSSILLGGSVDHGDWSLEPRETERLRMLAGHAQVAQRIVESQKS</sequence>
<organism evidence="11 12">
    <name type="scientific">Hyphococcus luteus</name>
    <dbReference type="NCBI Taxonomy" id="2058213"/>
    <lineage>
        <taxon>Bacteria</taxon>
        <taxon>Pseudomonadati</taxon>
        <taxon>Pseudomonadota</taxon>
        <taxon>Alphaproteobacteria</taxon>
        <taxon>Parvularculales</taxon>
        <taxon>Parvularculaceae</taxon>
        <taxon>Hyphococcus</taxon>
    </lineage>
</organism>
<evidence type="ECO:0000259" key="10">
    <source>
        <dbReference type="Pfam" id="PF01266"/>
    </source>
</evidence>
<evidence type="ECO:0000256" key="5">
    <source>
        <dbReference type="ARBA" id="ARBA00023002"/>
    </source>
</evidence>
<dbReference type="InterPro" id="IPR006076">
    <property type="entry name" value="FAD-dep_OxRdtase"/>
</dbReference>
<dbReference type="InterPro" id="IPR006181">
    <property type="entry name" value="D-amino_acid_oxidase_CS"/>
</dbReference>
<feature type="domain" description="FAD dependent oxidoreductase" evidence="10">
    <location>
        <begin position="329"/>
        <end position="585"/>
    </location>
</feature>
<keyword evidence="12" id="KW-1185">Reference proteome</keyword>
<comment type="similarity">
    <text evidence="2">Belongs to the DAMOX/DASOX family.</text>
</comment>
<feature type="domain" description="FAD dependent oxidoreductase" evidence="10">
    <location>
        <begin position="268"/>
        <end position="320"/>
    </location>
</feature>
<dbReference type="AlphaFoldDB" id="A0A2S7K828"/>
<proteinExistence type="inferred from homology"/>
<dbReference type="InterPro" id="IPR023209">
    <property type="entry name" value="DAO"/>
</dbReference>
<dbReference type="PANTHER" id="PTHR11530">
    <property type="entry name" value="D-AMINO ACID OXIDASE"/>
    <property type="match status" value="1"/>
</dbReference>
<accession>A0A2S7K828</accession>
<keyword evidence="3" id="KW-0285">Flavoprotein</keyword>
<keyword evidence="4" id="KW-0274">FAD</keyword>
<name>A0A2S7K828_9PROT</name>
<feature type="region of interest" description="Disordered" evidence="9">
    <location>
        <begin position="126"/>
        <end position="178"/>
    </location>
</feature>
<dbReference type="EC" id="1.4.3.3" evidence="6"/>
<evidence type="ECO:0000313" key="12">
    <source>
        <dbReference type="Proteomes" id="UP000239504"/>
    </source>
</evidence>
<dbReference type="GO" id="GO:0003884">
    <property type="term" value="F:D-amino-acid oxidase activity"/>
    <property type="evidence" value="ECO:0007669"/>
    <property type="project" value="UniProtKB-EC"/>
</dbReference>
<evidence type="ECO:0000256" key="6">
    <source>
        <dbReference type="ARBA" id="ARBA00039101"/>
    </source>
</evidence>
<dbReference type="Pfam" id="PF01266">
    <property type="entry name" value="DAO"/>
    <property type="match status" value="2"/>
</dbReference>
<dbReference type="GO" id="GO:0019478">
    <property type="term" value="P:D-amino acid catabolic process"/>
    <property type="evidence" value="ECO:0007669"/>
    <property type="project" value="TreeGrafter"/>
</dbReference>
<evidence type="ECO:0000256" key="3">
    <source>
        <dbReference type="ARBA" id="ARBA00022630"/>
    </source>
</evidence>
<dbReference type="PANTHER" id="PTHR11530:SF11">
    <property type="entry name" value="D-ASPARTATE OXIDASE"/>
    <property type="match status" value="1"/>
</dbReference>
<protein>
    <recommendedName>
        <fullName evidence="7">D-amino-acid oxidase</fullName>
        <ecNumber evidence="6">1.4.3.3</ecNumber>
    </recommendedName>
</protein>
<comment type="catalytic activity">
    <reaction evidence="8">
        <text>a D-alpha-amino acid + O2 + H2O = a 2-oxocarboxylate + H2O2 + NH4(+)</text>
        <dbReference type="Rhea" id="RHEA:21816"/>
        <dbReference type="ChEBI" id="CHEBI:15377"/>
        <dbReference type="ChEBI" id="CHEBI:15379"/>
        <dbReference type="ChEBI" id="CHEBI:16240"/>
        <dbReference type="ChEBI" id="CHEBI:28938"/>
        <dbReference type="ChEBI" id="CHEBI:35179"/>
        <dbReference type="ChEBI" id="CHEBI:59871"/>
        <dbReference type="EC" id="1.4.3.3"/>
    </reaction>
    <physiologicalReaction direction="left-to-right" evidence="8">
        <dbReference type="Rhea" id="RHEA:21817"/>
    </physiologicalReaction>
</comment>
<evidence type="ECO:0000313" key="11">
    <source>
        <dbReference type="EMBL" id="PQA88655.1"/>
    </source>
</evidence>
<dbReference type="Proteomes" id="UP000239504">
    <property type="component" value="Unassembled WGS sequence"/>
</dbReference>
<evidence type="ECO:0000256" key="7">
    <source>
        <dbReference type="ARBA" id="ARBA00039751"/>
    </source>
</evidence>
<dbReference type="Gene3D" id="3.30.9.10">
    <property type="entry name" value="D-Amino Acid Oxidase, subunit A, domain 2"/>
    <property type="match status" value="1"/>
</dbReference>
<evidence type="ECO:0000256" key="4">
    <source>
        <dbReference type="ARBA" id="ARBA00022827"/>
    </source>
</evidence>
<feature type="compositionally biased region" description="Basic and acidic residues" evidence="9">
    <location>
        <begin position="159"/>
        <end position="178"/>
    </location>
</feature>
<dbReference type="Gene3D" id="3.40.50.720">
    <property type="entry name" value="NAD(P)-binding Rossmann-like Domain"/>
    <property type="match status" value="2"/>
</dbReference>
<evidence type="ECO:0000256" key="1">
    <source>
        <dbReference type="ARBA" id="ARBA00001974"/>
    </source>
</evidence>
<keyword evidence="5" id="KW-0560">Oxidoreductase</keyword>